<feature type="region of interest" description="Disordered" evidence="1">
    <location>
        <begin position="212"/>
        <end position="330"/>
    </location>
</feature>
<evidence type="ECO:0000313" key="3">
    <source>
        <dbReference type="EMBL" id="OJT08290.1"/>
    </source>
</evidence>
<sequence>MTSAVGTQLSITDTSSATPTGVDSGSNFIFVTMPSSMDTCGSATVGWDYIGADYNITLLVSSTVMPDPGDVGSTILSLVIAQDVDAASDSFSWSPVKLPAGRYILRATGPNIAAESKIFTIVNGTDTSCLSGVPAHSPASPSKQMSHVIGTSGTTTQTSSFMPSDTATSSPSPSPTRRSHSGAIAGGILGGIGILAVVIVAAAYLRRRHARPPWTAGERDREKASGARAQHGFEEHSSPVKSQTSIAPLSGKRARLEPNRRPSSGARSTLAAPQHLEVRDLAYVEGETPSHEPSTASPTPPTADSKLEPEADPFGDNLSVPSRTHSYRTSGSTISGVGLLGSPVPSSATSQMYRGRDSAGSVWTYWRSLRGDRESRVLNGTSSGHSLEDLSTMPPLQITEGRTFPDGC</sequence>
<proteinExistence type="predicted"/>
<gene>
    <name evidence="3" type="ORF">TRAPUB_829</name>
</gene>
<dbReference type="AlphaFoldDB" id="A0A1M2VL46"/>
<dbReference type="STRING" id="154538.A0A1M2VL46"/>
<organism evidence="3 4">
    <name type="scientific">Trametes pubescens</name>
    <name type="common">White-rot fungus</name>
    <dbReference type="NCBI Taxonomy" id="154538"/>
    <lineage>
        <taxon>Eukaryota</taxon>
        <taxon>Fungi</taxon>
        <taxon>Dikarya</taxon>
        <taxon>Basidiomycota</taxon>
        <taxon>Agaricomycotina</taxon>
        <taxon>Agaricomycetes</taxon>
        <taxon>Polyporales</taxon>
        <taxon>Polyporaceae</taxon>
        <taxon>Trametes</taxon>
    </lineage>
</organism>
<comment type="caution">
    <text evidence="3">The sequence shown here is derived from an EMBL/GenBank/DDBJ whole genome shotgun (WGS) entry which is preliminary data.</text>
</comment>
<feature type="compositionally biased region" description="Low complexity" evidence="1">
    <location>
        <begin position="150"/>
        <end position="171"/>
    </location>
</feature>
<evidence type="ECO:0000313" key="4">
    <source>
        <dbReference type="Proteomes" id="UP000184267"/>
    </source>
</evidence>
<keyword evidence="2" id="KW-0472">Membrane</keyword>
<accession>A0A1M2VL46</accession>
<evidence type="ECO:0000256" key="1">
    <source>
        <dbReference type="SAM" id="MobiDB-lite"/>
    </source>
</evidence>
<keyword evidence="2" id="KW-1133">Transmembrane helix</keyword>
<feature type="compositionally biased region" description="Polar residues" evidence="1">
    <location>
        <begin position="319"/>
        <end position="330"/>
    </location>
</feature>
<dbReference type="OMA" id="RAHTHGT"/>
<dbReference type="EMBL" id="MNAD01001066">
    <property type="protein sequence ID" value="OJT08290.1"/>
    <property type="molecule type" value="Genomic_DNA"/>
</dbReference>
<evidence type="ECO:0000256" key="2">
    <source>
        <dbReference type="SAM" id="Phobius"/>
    </source>
</evidence>
<dbReference type="OrthoDB" id="2758723at2759"/>
<keyword evidence="2" id="KW-0812">Transmembrane</keyword>
<dbReference type="Proteomes" id="UP000184267">
    <property type="component" value="Unassembled WGS sequence"/>
</dbReference>
<feature type="transmembrane region" description="Helical" evidence="2">
    <location>
        <begin position="183"/>
        <end position="205"/>
    </location>
</feature>
<keyword evidence="4" id="KW-1185">Reference proteome</keyword>
<feature type="compositionally biased region" description="Basic and acidic residues" evidence="1">
    <location>
        <begin position="217"/>
        <end position="238"/>
    </location>
</feature>
<feature type="region of interest" description="Disordered" evidence="1">
    <location>
        <begin position="131"/>
        <end position="182"/>
    </location>
</feature>
<reference evidence="3 4" key="1">
    <citation type="submission" date="2016-10" db="EMBL/GenBank/DDBJ databases">
        <title>Genome sequence of the basidiomycete white-rot fungus Trametes pubescens.</title>
        <authorList>
            <person name="Makela M.R."/>
            <person name="Granchi Z."/>
            <person name="Peng M."/>
            <person name="De Vries R.P."/>
            <person name="Grigoriev I."/>
            <person name="Riley R."/>
            <person name="Hilden K."/>
        </authorList>
    </citation>
    <scope>NUCLEOTIDE SEQUENCE [LARGE SCALE GENOMIC DNA]</scope>
    <source>
        <strain evidence="3 4">FBCC735</strain>
    </source>
</reference>
<name>A0A1M2VL46_TRAPU</name>
<protein>
    <submittedName>
        <fullName evidence="3">Uncharacterized protein</fullName>
    </submittedName>
</protein>